<reference evidence="1 2" key="1">
    <citation type="journal article" date="2019" name="Genome Biol. Evol.">
        <title>Insights into the evolution of the New World diploid cottons (Gossypium, subgenus Houzingenia) based on genome sequencing.</title>
        <authorList>
            <person name="Grover C.E."/>
            <person name="Arick M.A. 2nd"/>
            <person name="Thrash A."/>
            <person name="Conover J.L."/>
            <person name="Sanders W.S."/>
            <person name="Peterson D.G."/>
            <person name="Frelichowski J.E."/>
            <person name="Scheffler J.A."/>
            <person name="Scheffler B.E."/>
            <person name="Wendel J.F."/>
        </authorList>
    </citation>
    <scope>NUCLEOTIDE SEQUENCE [LARGE SCALE GENOMIC DNA]</scope>
    <source>
        <strain evidence="1">185</strain>
        <tissue evidence="1">Leaf</tissue>
    </source>
</reference>
<sequence>MCLFLHFLSSARPVTKMLPRSGFLN</sequence>
<keyword evidence="2" id="KW-1185">Reference proteome</keyword>
<comment type="caution">
    <text evidence="1">The sequence shown here is derived from an EMBL/GenBank/DDBJ whole genome shotgun (WGS) entry which is preliminary data.</text>
</comment>
<dbReference type="AlphaFoldDB" id="A0A7J8X3X6"/>
<accession>A0A7J8X3X6</accession>
<dbReference type="EMBL" id="JABFAA010000005">
    <property type="protein sequence ID" value="MBA0681968.1"/>
    <property type="molecule type" value="Genomic_DNA"/>
</dbReference>
<dbReference type="Proteomes" id="UP000593577">
    <property type="component" value="Unassembled WGS sequence"/>
</dbReference>
<evidence type="ECO:0000313" key="1">
    <source>
        <dbReference type="EMBL" id="MBA0681968.1"/>
    </source>
</evidence>
<organism evidence="1 2">
    <name type="scientific">Gossypium aridum</name>
    <name type="common">American cotton</name>
    <name type="synonym">Erioxylum aridum</name>
    <dbReference type="NCBI Taxonomy" id="34290"/>
    <lineage>
        <taxon>Eukaryota</taxon>
        <taxon>Viridiplantae</taxon>
        <taxon>Streptophyta</taxon>
        <taxon>Embryophyta</taxon>
        <taxon>Tracheophyta</taxon>
        <taxon>Spermatophyta</taxon>
        <taxon>Magnoliopsida</taxon>
        <taxon>eudicotyledons</taxon>
        <taxon>Gunneridae</taxon>
        <taxon>Pentapetalae</taxon>
        <taxon>rosids</taxon>
        <taxon>malvids</taxon>
        <taxon>Malvales</taxon>
        <taxon>Malvaceae</taxon>
        <taxon>Malvoideae</taxon>
        <taxon>Gossypium</taxon>
    </lineage>
</organism>
<name>A0A7J8X3X6_GOSAI</name>
<proteinExistence type="predicted"/>
<gene>
    <name evidence="1" type="ORF">Goari_023733</name>
</gene>
<evidence type="ECO:0000313" key="2">
    <source>
        <dbReference type="Proteomes" id="UP000593577"/>
    </source>
</evidence>
<protein>
    <submittedName>
        <fullName evidence="1">Uncharacterized protein</fullName>
    </submittedName>
</protein>